<evidence type="ECO:0000313" key="1">
    <source>
        <dbReference type="EMBL" id="MBB5423582.1"/>
    </source>
</evidence>
<dbReference type="RefSeq" id="WP_227717720.1">
    <property type="nucleotide sequence ID" value="NZ_JACHDD010000003.1"/>
</dbReference>
<evidence type="ECO:0008006" key="3">
    <source>
        <dbReference type="Google" id="ProtNLM"/>
    </source>
</evidence>
<dbReference type="InterPro" id="IPR052961">
    <property type="entry name" value="Oxido-Kinase-like_Enzymes"/>
</dbReference>
<dbReference type="SUPFAM" id="SSF56112">
    <property type="entry name" value="Protein kinase-like (PK-like)"/>
    <property type="match status" value="1"/>
</dbReference>
<dbReference type="Proteomes" id="UP000592780">
    <property type="component" value="Unassembled WGS sequence"/>
</dbReference>
<proteinExistence type="predicted"/>
<dbReference type="InterPro" id="IPR004119">
    <property type="entry name" value="EcKL"/>
</dbReference>
<comment type="caution">
    <text evidence="1">The sequence shown here is derived from an EMBL/GenBank/DDBJ whole genome shotgun (WGS) entry which is preliminary data.</text>
</comment>
<sequence>MHVIQNMQRIVGCGFPHVATERLSARRCARVFHPQYSGGILSDSGVVTDMRLPVTVEEVTAEWLTSALGFRFSGVEVLSCQHVDVLPGTSTKIRVALEYNDAGHAMALPSRMIVKGGFEEHSPSMKEMYRNEMRFYRDVLPFINMNAPKCFYAGADPDAWQAVVVMEDLLERNVQFCRAQQPQGYEQVALRLSAMARYHAQTWNSREFDTGGRLDWVGERFSDWSLEYQNRYLEPDVWAHYVSLPRGAAVSRHLHDRDWMVAALGRIAREHKRKPVCLIHGDTHLGNLYVEADGAPGFFDAQVSRAPWSLEVAYHIGCALDIEDRRSWERSLLEHYLSQLAINGVQAPDFDEAWGDYRRDLAYGYFIFAINETRFQTEAVNTAYAARFGAALVDHGEVG</sequence>
<keyword evidence="2" id="KW-1185">Reference proteome</keyword>
<accession>A0A7W8V5A5</accession>
<dbReference type="EMBL" id="JACHDD010000003">
    <property type="protein sequence ID" value="MBB5423582.1"/>
    <property type="molecule type" value="Genomic_DNA"/>
</dbReference>
<dbReference type="AlphaFoldDB" id="A0A7W8V5A5"/>
<dbReference type="Pfam" id="PF02958">
    <property type="entry name" value="EcKL"/>
    <property type="match status" value="1"/>
</dbReference>
<dbReference type="InterPro" id="IPR011009">
    <property type="entry name" value="Kinase-like_dom_sf"/>
</dbReference>
<evidence type="ECO:0000313" key="2">
    <source>
        <dbReference type="Proteomes" id="UP000592780"/>
    </source>
</evidence>
<dbReference type="Gene3D" id="3.90.1200.10">
    <property type="match status" value="1"/>
</dbReference>
<gene>
    <name evidence="1" type="ORF">HDG40_001726</name>
</gene>
<dbReference type="PANTHER" id="PTHR23020:SF41">
    <property type="entry name" value="AMINOGLYCOSIDE PHOSPHOTRANSFERASE DOMAIN-CONTAINING PROTEIN"/>
    <property type="match status" value="1"/>
</dbReference>
<protein>
    <recommendedName>
        <fullName evidence="3">CHK kinase-like domain-containing protein</fullName>
    </recommendedName>
</protein>
<dbReference type="PANTHER" id="PTHR23020">
    <property type="entry name" value="UNCHARACTERIZED NUCLEAR HORMONE RECEPTOR-RELATED"/>
    <property type="match status" value="1"/>
</dbReference>
<reference evidence="1 2" key="1">
    <citation type="submission" date="2020-08" db="EMBL/GenBank/DDBJ databases">
        <title>Genomic Encyclopedia of Type Strains, Phase IV (KMG-V): Genome sequencing to study the core and pangenomes of soil and plant-associated prokaryotes.</title>
        <authorList>
            <person name="Whitman W."/>
        </authorList>
    </citation>
    <scope>NUCLEOTIDE SEQUENCE [LARGE SCALE GENOMIC DNA]</scope>
    <source>
        <strain evidence="1 2">JPY158</strain>
    </source>
</reference>
<name>A0A7W8V5A5_PARAM</name>
<organism evidence="1 2">
    <name type="scientific">Paraburkholderia atlantica</name>
    <dbReference type="NCBI Taxonomy" id="2654982"/>
    <lineage>
        <taxon>Bacteria</taxon>
        <taxon>Pseudomonadati</taxon>
        <taxon>Pseudomonadota</taxon>
        <taxon>Betaproteobacteria</taxon>
        <taxon>Burkholderiales</taxon>
        <taxon>Burkholderiaceae</taxon>
        <taxon>Paraburkholderia</taxon>
    </lineage>
</organism>